<dbReference type="PANTHER" id="PTHR15644">
    <property type="entry name" value="OSTEOPETROSIS ASSOCIATED TRANSMEMBRANE PROTEIN 1"/>
    <property type="match status" value="1"/>
</dbReference>
<keyword evidence="1" id="KW-1133">Transmembrane helix</keyword>
<keyword evidence="4" id="KW-1185">Reference proteome</keyword>
<dbReference type="Pfam" id="PF09777">
    <property type="entry name" value="OSTMP1"/>
    <property type="match status" value="1"/>
</dbReference>
<dbReference type="GO" id="GO:0005765">
    <property type="term" value="C:lysosomal membrane"/>
    <property type="evidence" value="ECO:0007669"/>
    <property type="project" value="Ensembl"/>
</dbReference>
<protein>
    <submittedName>
        <fullName evidence="3">Osteoclastosis associated transmembrane protein 1</fullName>
    </submittedName>
</protein>
<dbReference type="GO" id="GO:0030321">
    <property type="term" value="P:transepithelial chloride transport"/>
    <property type="evidence" value="ECO:0007669"/>
    <property type="project" value="Ensembl"/>
</dbReference>
<evidence type="ECO:0000256" key="1">
    <source>
        <dbReference type="SAM" id="Phobius"/>
    </source>
</evidence>
<dbReference type="InterPro" id="IPR019172">
    <property type="entry name" value="Osteopetrosis-assoc_TM_1"/>
</dbReference>
<gene>
    <name evidence="3" type="primary">OSTM1</name>
</gene>
<organism evidence="3 4">
    <name type="scientific">Sphenodon punctatus</name>
    <name type="common">Tuatara</name>
    <name type="synonym">Hatteria punctata</name>
    <dbReference type="NCBI Taxonomy" id="8508"/>
    <lineage>
        <taxon>Eukaryota</taxon>
        <taxon>Metazoa</taxon>
        <taxon>Chordata</taxon>
        <taxon>Craniata</taxon>
        <taxon>Vertebrata</taxon>
        <taxon>Euteleostomi</taxon>
        <taxon>Lepidosauria</taxon>
        <taxon>Sphenodontia</taxon>
        <taxon>Sphenodontidae</taxon>
        <taxon>Sphenodon</taxon>
    </lineage>
</organism>
<name>A0A8D0GPM1_SPHPU</name>
<dbReference type="GO" id="GO:0030316">
    <property type="term" value="P:osteoclast differentiation"/>
    <property type="evidence" value="ECO:0007669"/>
    <property type="project" value="Ensembl"/>
</dbReference>
<accession>A0A8D0GPM1</accession>
<feature type="chain" id="PRO_5034952008" evidence="2">
    <location>
        <begin position="20"/>
        <end position="329"/>
    </location>
</feature>
<feature type="signal peptide" evidence="2">
    <location>
        <begin position="1"/>
        <end position="19"/>
    </location>
</feature>
<dbReference type="Proteomes" id="UP000694392">
    <property type="component" value="Unplaced"/>
</dbReference>
<dbReference type="OMA" id="FQQVASK"/>
<evidence type="ECO:0000313" key="3">
    <source>
        <dbReference type="Ensembl" id="ENSSPUP00000008993.1"/>
    </source>
</evidence>
<reference evidence="3" key="1">
    <citation type="submission" date="2025-08" db="UniProtKB">
        <authorList>
            <consortium name="Ensembl"/>
        </authorList>
    </citation>
    <scope>IDENTIFICATION</scope>
</reference>
<dbReference type="GO" id="GO:0034707">
    <property type="term" value="C:chloride channel complex"/>
    <property type="evidence" value="ECO:0007669"/>
    <property type="project" value="Ensembl"/>
</dbReference>
<evidence type="ECO:0000256" key="2">
    <source>
        <dbReference type="SAM" id="SignalP"/>
    </source>
</evidence>
<keyword evidence="1" id="KW-0812">Transmembrane</keyword>
<evidence type="ECO:0000313" key="4">
    <source>
        <dbReference type="Proteomes" id="UP000694392"/>
    </source>
</evidence>
<keyword evidence="1" id="KW-0472">Membrane</keyword>
<feature type="transmembrane region" description="Helical" evidence="1">
    <location>
        <begin position="274"/>
        <end position="296"/>
    </location>
</feature>
<proteinExistence type="predicted"/>
<dbReference type="GeneTree" id="ENSGT00390000012341"/>
<dbReference type="Ensembl" id="ENSSPUT00000009600.1">
    <property type="protein sequence ID" value="ENSSPUP00000008993.1"/>
    <property type="gene ID" value="ENSSPUG00000007022.1"/>
</dbReference>
<reference evidence="3" key="2">
    <citation type="submission" date="2025-09" db="UniProtKB">
        <authorList>
            <consortium name="Ensembl"/>
        </authorList>
    </citation>
    <scope>IDENTIFICATION</scope>
</reference>
<sequence length="329" mass="36854">MGPAARLLRLLLLPGLVLGLSSGQSLFPGRRSQPQSSPEERVPGTRRRLLSLELMEEAEDLSLSLSGELAGLEPECKELLLGFANSSLQLTGCLARNARPVRLCQSCYRHFLRVTEQLENITRAVGNASEGTSCARSLLMSDRLQMIELLSSFFNRTWKTANCANCLKNNSEGLSSTTVEFLNLVNITLTCFEHNLQDQPISLLQRNYTEVCENFNATYKNLSAFYNQMQKTSGMERKSEGESHLCIDVEDAMNIVRRLWSKTFNCSRPCSDTVPVIAVSSFILFLPVVFYLSSFLHSKQKKRILILPKRIQSNASLANIQEKYNSAAE</sequence>
<keyword evidence="2" id="KW-0732">Signal</keyword>
<dbReference type="PANTHER" id="PTHR15644:SF2">
    <property type="entry name" value="OSTEOPETROSIS-ASSOCIATED TRANSMEMBRANE PROTEIN 1"/>
    <property type="match status" value="1"/>
</dbReference>
<dbReference type="AlphaFoldDB" id="A0A8D0GPM1"/>
<dbReference type="GO" id="GO:0005829">
    <property type="term" value="C:cytosol"/>
    <property type="evidence" value="ECO:0007669"/>
    <property type="project" value="Ensembl"/>
</dbReference>